<gene>
    <name evidence="1" type="ORF">SAMN04489730_5453</name>
</gene>
<dbReference type="GO" id="GO:0019748">
    <property type="term" value="P:secondary metabolic process"/>
    <property type="evidence" value="ECO:0007669"/>
    <property type="project" value="InterPro"/>
</dbReference>
<dbReference type="OrthoDB" id="3638028at2"/>
<dbReference type="GO" id="GO:0016301">
    <property type="term" value="F:kinase activity"/>
    <property type="evidence" value="ECO:0007669"/>
    <property type="project" value="UniProtKB-KW"/>
</dbReference>
<organism evidence="1 2">
    <name type="scientific">Amycolatopsis australiensis</name>
    <dbReference type="NCBI Taxonomy" id="546364"/>
    <lineage>
        <taxon>Bacteria</taxon>
        <taxon>Bacillati</taxon>
        <taxon>Actinomycetota</taxon>
        <taxon>Actinomycetes</taxon>
        <taxon>Pseudonocardiales</taxon>
        <taxon>Pseudonocardiaceae</taxon>
        <taxon>Amycolatopsis</taxon>
    </lineage>
</organism>
<dbReference type="Gene3D" id="3.90.1200.10">
    <property type="match status" value="1"/>
</dbReference>
<dbReference type="InterPro" id="IPR011009">
    <property type="entry name" value="Kinase-like_dom_sf"/>
</dbReference>
<dbReference type="RefSeq" id="WP_072478930.1">
    <property type="nucleotide sequence ID" value="NZ_FPJG01000006.1"/>
</dbReference>
<evidence type="ECO:0000313" key="1">
    <source>
        <dbReference type="EMBL" id="SFW82622.1"/>
    </source>
</evidence>
<dbReference type="SUPFAM" id="SSF56112">
    <property type="entry name" value="Protein kinase-like (PK-like)"/>
    <property type="match status" value="1"/>
</dbReference>
<sequence>MAPVLIDAAARARLAARFGAELAGPWCDALPDLVARLCARWGVTVRETRPGNTGRTLLCTGPRGDLQVLKLTPDPDVARLEFAGLRAWAGCPRAVQVLDSDLAAGAILLEGLVPGTELRGRDVPWPEIGALLAELHGVAPPADLPPLTDRVRFMFDITERNLPGSPVEPYLTPELLARARGRALALAEDGPLAVVHGDLHPGNVLDAGPRRGLVAIDPRPSVGDPAFDLADWLYLPLAAGGTLDDGIEALRPHLPGLDPARARAWCVALAPLAAHAPLRRGEHTPFTDALLEMAR</sequence>
<keyword evidence="1" id="KW-0808">Transferase</keyword>
<reference evidence="2" key="1">
    <citation type="submission" date="2016-11" db="EMBL/GenBank/DDBJ databases">
        <authorList>
            <person name="Varghese N."/>
            <person name="Submissions S."/>
        </authorList>
    </citation>
    <scope>NUCLEOTIDE SEQUENCE [LARGE SCALE GENOMIC DNA]</scope>
    <source>
        <strain evidence="2">DSM 44671</strain>
    </source>
</reference>
<dbReference type="EMBL" id="FPJG01000006">
    <property type="protein sequence ID" value="SFW82622.1"/>
    <property type="molecule type" value="Genomic_DNA"/>
</dbReference>
<accession>A0A1K1SEA1</accession>
<dbReference type="InterPro" id="IPR006748">
    <property type="entry name" value="NH2Glyco/OHUrea_AB-resist_kin"/>
</dbReference>
<name>A0A1K1SEA1_9PSEU</name>
<proteinExistence type="predicted"/>
<keyword evidence="1" id="KW-0418">Kinase</keyword>
<keyword evidence="2" id="KW-1185">Reference proteome</keyword>
<dbReference type="Proteomes" id="UP000182740">
    <property type="component" value="Unassembled WGS sequence"/>
</dbReference>
<protein>
    <submittedName>
        <fullName evidence="1">Streptomycin 6-kinase</fullName>
    </submittedName>
</protein>
<evidence type="ECO:0000313" key="2">
    <source>
        <dbReference type="Proteomes" id="UP000182740"/>
    </source>
</evidence>
<dbReference type="GO" id="GO:0016773">
    <property type="term" value="F:phosphotransferase activity, alcohol group as acceptor"/>
    <property type="evidence" value="ECO:0007669"/>
    <property type="project" value="InterPro"/>
</dbReference>
<dbReference type="STRING" id="546364.SAMN04489730_5453"/>
<dbReference type="Pfam" id="PF04655">
    <property type="entry name" value="APH_6_hur"/>
    <property type="match status" value="1"/>
</dbReference>
<dbReference type="AlphaFoldDB" id="A0A1K1SEA1"/>